<feature type="transmembrane region" description="Helical" evidence="1">
    <location>
        <begin position="12"/>
        <end position="31"/>
    </location>
</feature>
<evidence type="ECO:0008006" key="4">
    <source>
        <dbReference type="Google" id="ProtNLM"/>
    </source>
</evidence>
<feature type="transmembrane region" description="Helical" evidence="1">
    <location>
        <begin position="43"/>
        <end position="61"/>
    </location>
</feature>
<evidence type="ECO:0000256" key="1">
    <source>
        <dbReference type="SAM" id="Phobius"/>
    </source>
</evidence>
<dbReference type="PANTHER" id="PTHR28008">
    <property type="entry name" value="DOMAIN PROTEIN, PUTATIVE (AFU_ORTHOLOGUE AFUA_3G10980)-RELATED"/>
    <property type="match status" value="1"/>
</dbReference>
<name>A0A1H3YA00_XYLRU</name>
<keyword evidence="1" id="KW-0472">Membrane</keyword>
<accession>A0A1H3YA00</accession>
<organism evidence="2 3">
    <name type="scientific">Xylanibacter ruminicola</name>
    <name type="common">Prevotella ruminicola</name>
    <dbReference type="NCBI Taxonomy" id="839"/>
    <lineage>
        <taxon>Bacteria</taxon>
        <taxon>Pseudomonadati</taxon>
        <taxon>Bacteroidota</taxon>
        <taxon>Bacteroidia</taxon>
        <taxon>Bacteroidales</taxon>
        <taxon>Prevotellaceae</taxon>
        <taxon>Xylanibacter</taxon>
    </lineage>
</organism>
<gene>
    <name evidence="2" type="ORF">SAMN05216462_0565</name>
</gene>
<reference evidence="2 3" key="1">
    <citation type="submission" date="2016-10" db="EMBL/GenBank/DDBJ databases">
        <authorList>
            <person name="de Groot N.N."/>
        </authorList>
    </citation>
    <scope>NUCLEOTIDE SEQUENCE [LARGE SCALE GENOMIC DNA]</scope>
    <source>
        <strain evidence="2 3">D31d</strain>
    </source>
</reference>
<dbReference type="RefSeq" id="WP_074760145.1">
    <property type="nucleotide sequence ID" value="NZ_FNRF01000001.1"/>
</dbReference>
<evidence type="ECO:0000313" key="2">
    <source>
        <dbReference type="EMBL" id="SEA08353.1"/>
    </source>
</evidence>
<dbReference type="EMBL" id="FNRF01000001">
    <property type="protein sequence ID" value="SEA08353.1"/>
    <property type="molecule type" value="Genomic_DNA"/>
</dbReference>
<feature type="transmembrane region" description="Helical" evidence="1">
    <location>
        <begin position="73"/>
        <end position="92"/>
    </location>
</feature>
<keyword evidence="1" id="KW-1133">Transmembrane helix</keyword>
<evidence type="ECO:0000313" key="3">
    <source>
        <dbReference type="Proteomes" id="UP000182257"/>
    </source>
</evidence>
<proteinExistence type="predicted"/>
<sequence length="131" mass="15364">MSFLFHFLRKYPISMLFITLIWILSLVPFFPETPLDNVEFADKWVHVLMYGCTFIVVWIEYTCKHKQADYEKLFFWAWLAPIVMSGVLELLQEYCTFGHRSGDWLDLAANATGVTSAVVIGALIWYFRPKK</sequence>
<protein>
    <recommendedName>
        <fullName evidence="4">VanZ like family protein</fullName>
    </recommendedName>
</protein>
<keyword evidence="1" id="KW-0812">Transmembrane</keyword>
<dbReference type="AlphaFoldDB" id="A0A1H3YA00"/>
<feature type="transmembrane region" description="Helical" evidence="1">
    <location>
        <begin position="104"/>
        <end position="127"/>
    </location>
</feature>
<dbReference type="Proteomes" id="UP000182257">
    <property type="component" value="Unassembled WGS sequence"/>
</dbReference>
<dbReference type="PANTHER" id="PTHR28008:SF1">
    <property type="entry name" value="DOMAIN PROTEIN, PUTATIVE (AFU_ORTHOLOGUE AFUA_3G10980)-RELATED"/>
    <property type="match status" value="1"/>
</dbReference>